<sequence>MEIPIDLIKQVQISLRSHASLSSYDPNDYSFPNLPSLEEALASLDPSPPYLRCRHCNGRLLRGLQSLICVLCGGEATKEDLPPEPINFRNTLGYQWLLQSLSLDGSETVASPVETNNSHRGKNAPKDEFPLSELLDLEIKWPSESERFESRYLKETPGQSKSSLNLSGVNIENFFAEEKKGVTTNATVQSSVSTNQTNAKQSVQGHRNLDLFENVQHFEAADPSNEGESNVSDSGWGANFQSAASAMPNEEAKPFDSFVGSVDLSDQMDEVFGARKDTKDVETTGSSSIGSEWFVDDSWNNSNSGLAGPSEVFQTNTNVKTGNLVESVSHSSSTDVDWVQDTRWQGTSNKLPDNKADEEHDSFDDWNDFTSSTVANNPPSSSLKQILVPLDDMTSDVNLFSSTNHQQDINLFDSISQPGVVSAAFSSPTGSTEGSKMLSEASSLDRTSGDNTMVGGNPEDVEKSRNVTGAEIKSEANDVEMLLSQMHDLSFMLDNNLSVPSSQVGGFNSLSQN</sequence>
<feature type="region of interest" description="Disordered" evidence="1">
    <location>
        <begin position="343"/>
        <end position="363"/>
    </location>
</feature>
<evidence type="ECO:0000256" key="1">
    <source>
        <dbReference type="SAM" id="MobiDB-lite"/>
    </source>
</evidence>
<dbReference type="Proteomes" id="UP000525078">
    <property type="component" value="Unassembled WGS sequence"/>
</dbReference>
<comment type="caution">
    <text evidence="3">The sequence shown here is derived from an EMBL/GenBank/DDBJ whole genome shotgun (WGS) entry which is preliminary data.</text>
</comment>
<accession>A0A7J6GIK1</accession>
<evidence type="ECO:0000313" key="3">
    <source>
        <dbReference type="EMBL" id="KAF4382683.1"/>
    </source>
</evidence>
<organism evidence="3 4">
    <name type="scientific">Cannabis sativa</name>
    <name type="common">Hemp</name>
    <name type="synonym">Marijuana</name>
    <dbReference type="NCBI Taxonomy" id="3483"/>
    <lineage>
        <taxon>Eukaryota</taxon>
        <taxon>Viridiplantae</taxon>
        <taxon>Streptophyta</taxon>
        <taxon>Embryophyta</taxon>
        <taxon>Tracheophyta</taxon>
        <taxon>Spermatophyta</taxon>
        <taxon>Magnoliopsida</taxon>
        <taxon>eudicotyledons</taxon>
        <taxon>Gunneridae</taxon>
        <taxon>Pentapetalae</taxon>
        <taxon>rosids</taxon>
        <taxon>fabids</taxon>
        <taxon>Rosales</taxon>
        <taxon>Cannabaceae</taxon>
        <taxon>Cannabis</taxon>
    </lineage>
</organism>
<dbReference type="Pfam" id="PF25122">
    <property type="entry name" value="DUF7815"/>
    <property type="match status" value="1"/>
</dbReference>
<dbReference type="PANTHER" id="PTHR36308:SF1">
    <property type="entry name" value="DENTIN SIALOPHOSPHOPROTEIN-RELATED"/>
    <property type="match status" value="1"/>
</dbReference>
<dbReference type="EMBL" id="JAATIP010000054">
    <property type="protein sequence ID" value="KAF4382683.1"/>
    <property type="molecule type" value="Genomic_DNA"/>
</dbReference>
<dbReference type="InterPro" id="IPR056717">
    <property type="entry name" value="DUF7815"/>
</dbReference>
<name>A0A7J6GIK1_CANSA</name>
<evidence type="ECO:0000259" key="2">
    <source>
        <dbReference type="Pfam" id="PF25122"/>
    </source>
</evidence>
<evidence type="ECO:0000313" key="4">
    <source>
        <dbReference type="Proteomes" id="UP000525078"/>
    </source>
</evidence>
<feature type="domain" description="DUF7815" evidence="2">
    <location>
        <begin position="49"/>
        <end position="74"/>
    </location>
</feature>
<dbReference type="AlphaFoldDB" id="A0A7J6GIK1"/>
<feature type="compositionally biased region" description="Polar residues" evidence="1">
    <location>
        <begin position="442"/>
        <end position="451"/>
    </location>
</feature>
<gene>
    <name evidence="3" type="ORF">F8388_015511</name>
</gene>
<reference evidence="3 4" key="1">
    <citation type="journal article" date="2020" name="bioRxiv">
        <title>Sequence and annotation of 42 cannabis genomes reveals extensive copy number variation in cannabinoid synthesis and pathogen resistance genes.</title>
        <authorList>
            <person name="Mckernan K.J."/>
            <person name="Helbert Y."/>
            <person name="Kane L.T."/>
            <person name="Ebling H."/>
            <person name="Zhang L."/>
            <person name="Liu B."/>
            <person name="Eaton Z."/>
            <person name="Mclaughlin S."/>
            <person name="Kingan S."/>
            <person name="Baybayan P."/>
            <person name="Concepcion G."/>
            <person name="Jordan M."/>
            <person name="Riva A."/>
            <person name="Barbazuk W."/>
            <person name="Harkins T."/>
        </authorList>
    </citation>
    <scope>NUCLEOTIDE SEQUENCE [LARGE SCALE GENOMIC DNA]</scope>
    <source>
        <strain evidence="4">cv. Jamaican Lion 4</strain>
        <tissue evidence="3">Leaf</tissue>
    </source>
</reference>
<feature type="region of interest" description="Disordered" evidence="1">
    <location>
        <begin position="442"/>
        <end position="464"/>
    </location>
</feature>
<dbReference type="PANTHER" id="PTHR36308">
    <property type="entry name" value="DENTIN SIALOPHOSPHOPROTEIN-RELATED"/>
    <property type="match status" value="1"/>
</dbReference>
<proteinExistence type="predicted"/>
<protein>
    <recommendedName>
        <fullName evidence="2">DUF7815 domain-containing protein</fullName>
    </recommendedName>
</protein>